<dbReference type="Pfam" id="PF00756">
    <property type="entry name" value="Esterase"/>
    <property type="match status" value="1"/>
</dbReference>
<evidence type="ECO:0000313" key="3">
    <source>
        <dbReference type="Proteomes" id="UP000658656"/>
    </source>
</evidence>
<gene>
    <name evidence="2" type="ORF">GCM10017566_45680</name>
</gene>
<sequence>MKPTVVCTVLAMIAALVTACGNHADRASESEEATPTTPLAGTVSTTSIPAASSGFAARDAHLYLPPGYRPGQQQRLPVLIMLAGVPGDTGDWFTNADLQPELDAFATQHGGRAPIVVAPDDTGTGDEDLLCMDSPKAKLDTYLSQDVPQWITQHLAADPDTHHWAVGGLSYGGTCAYELAVRHPALFPTFLDFSGEKHPMHDTVASAVDDVFDGDSAAYRRQDPLAILATRTFPGSAGVIAVGDDDEPYTSEQQIVLEACRRAGMQVEWRELPGGHDWSLWAEFFRQALPWLAQRLSLDRPAR</sequence>
<evidence type="ECO:0000256" key="1">
    <source>
        <dbReference type="SAM" id="SignalP"/>
    </source>
</evidence>
<dbReference type="SUPFAM" id="SSF53474">
    <property type="entry name" value="alpha/beta-Hydrolases"/>
    <property type="match status" value="1"/>
</dbReference>
<dbReference type="PANTHER" id="PTHR48098">
    <property type="entry name" value="ENTEROCHELIN ESTERASE-RELATED"/>
    <property type="match status" value="1"/>
</dbReference>
<dbReference type="Proteomes" id="UP000658656">
    <property type="component" value="Unassembled WGS sequence"/>
</dbReference>
<evidence type="ECO:0000313" key="2">
    <source>
        <dbReference type="EMBL" id="GHF66734.1"/>
    </source>
</evidence>
<dbReference type="GO" id="GO:0016747">
    <property type="term" value="F:acyltransferase activity, transferring groups other than amino-acyl groups"/>
    <property type="evidence" value="ECO:0007669"/>
    <property type="project" value="TreeGrafter"/>
</dbReference>
<name>A0A8H9MF04_9PSEU</name>
<dbReference type="EMBL" id="BNAV01000006">
    <property type="protein sequence ID" value="GHF66734.1"/>
    <property type="molecule type" value="Genomic_DNA"/>
</dbReference>
<dbReference type="PROSITE" id="PS51257">
    <property type="entry name" value="PROKAR_LIPOPROTEIN"/>
    <property type="match status" value="1"/>
</dbReference>
<reference evidence="2" key="1">
    <citation type="journal article" date="2014" name="Int. J. Syst. Evol. Microbiol.">
        <title>Complete genome sequence of Corynebacterium casei LMG S-19264T (=DSM 44701T), isolated from a smear-ripened cheese.</title>
        <authorList>
            <consortium name="US DOE Joint Genome Institute (JGI-PGF)"/>
            <person name="Walter F."/>
            <person name="Albersmeier A."/>
            <person name="Kalinowski J."/>
            <person name="Ruckert C."/>
        </authorList>
    </citation>
    <scope>NUCLEOTIDE SEQUENCE</scope>
    <source>
        <strain evidence="2">CGMCC 4.7679</strain>
    </source>
</reference>
<keyword evidence="1" id="KW-0732">Signal</keyword>
<dbReference type="PANTHER" id="PTHR48098:SF1">
    <property type="entry name" value="DIACYLGLYCEROL ACYLTRANSFERASE_MYCOLYLTRANSFERASE AG85A"/>
    <property type="match status" value="1"/>
</dbReference>
<comment type="caution">
    <text evidence="2">The sequence shown here is derived from an EMBL/GenBank/DDBJ whole genome shotgun (WGS) entry which is preliminary data.</text>
</comment>
<keyword evidence="3" id="KW-1185">Reference proteome</keyword>
<dbReference type="AlphaFoldDB" id="A0A8H9MF04"/>
<dbReference type="OrthoDB" id="3723842at2"/>
<protein>
    <recommendedName>
        <fullName evidence="4">Esterase family protein</fullName>
    </recommendedName>
</protein>
<evidence type="ECO:0008006" key="4">
    <source>
        <dbReference type="Google" id="ProtNLM"/>
    </source>
</evidence>
<dbReference type="InterPro" id="IPR050583">
    <property type="entry name" value="Mycobacterial_A85_antigen"/>
</dbReference>
<dbReference type="InterPro" id="IPR000801">
    <property type="entry name" value="Esterase-like"/>
</dbReference>
<feature type="chain" id="PRO_5034826099" description="Esterase family protein" evidence="1">
    <location>
        <begin position="25"/>
        <end position="303"/>
    </location>
</feature>
<organism evidence="2 3">
    <name type="scientific">Amycolatopsis bartoniae</name>
    <dbReference type="NCBI Taxonomy" id="941986"/>
    <lineage>
        <taxon>Bacteria</taxon>
        <taxon>Bacillati</taxon>
        <taxon>Actinomycetota</taxon>
        <taxon>Actinomycetes</taxon>
        <taxon>Pseudonocardiales</taxon>
        <taxon>Pseudonocardiaceae</taxon>
        <taxon>Amycolatopsis</taxon>
    </lineage>
</organism>
<proteinExistence type="predicted"/>
<feature type="signal peptide" evidence="1">
    <location>
        <begin position="1"/>
        <end position="24"/>
    </location>
</feature>
<reference evidence="2" key="2">
    <citation type="submission" date="2020-09" db="EMBL/GenBank/DDBJ databases">
        <authorList>
            <person name="Sun Q."/>
            <person name="Zhou Y."/>
        </authorList>
    </citation>
    <scope>NUCLEOTIDE SEQUENCE</scope>
    <source>
        <strain evidence="2">CGMCC 4.7679</strain>
    </source>
</reference>
<dbReference type="Gene3D" id="3.40.50.1820">
    <property type="entry name" value="alpha/beta hydrolase"/>
    <property type="match status" value="1"/>
</dbReference>
<accession>A0A8H9MF04</accession>
<dbReference type="InterPro" id="IPR029058">
    <property type="entry name" value="AB_hydrolase_fold"/>
</dbReference>